<protein>
    <submittedName>
        <fullName evidence="1">Uncharacterized protein</fullName>
    </submittedName>
</protein>
<dbReference type="AlphaFoldDB" id="A0A916ZSD1"/>
<keyword evidence="2" id="KW-1185">Reference proteome</keyword>
<comment type="caution">
    <text evidence="1">The sequence shown here is derived from an EMBL/GenBank/DDBJ whole genome shotgun (WGS) entry which is preliminary data.</text>
</comment>
<evidence type="ECO:0000313" key="1">
    <source>
        <dbReference type="EMBL" id="GGE11560.1"/>
    </source>
</evidence>
<reference evidence="1" key="1">
    <citation type="journal article" date="2014" name="Int. J. Syst. Evol. Microbiol.">
        <title>Complete genome sequence of Corynebacterium casei LMG S-19264T (=DSM 44701T), isolated from a smear-ripened cheese.</title>
        <authorList>
            <consortium name="US DOE Joint Genome Institute (JGI-PGF)"/>
            <person name="Walter F."/>
            <person name="Albersmeier A."/>
            <person name="Kalinowski J."/>
            <person name="Ruckert C."/>
        </authorList>
    </citation>
    <scope>NUCLEOTIDE SEQUENCE</scope>
    <source>
        <strain evidence="1">CGMCC 1.15367</strain>
    </source>
</reference>
<reference evidence="1" key="2">
    <citation type="submission" date="2020-09" db="EMBL/GenBank/DDBJ databases">
        <authorList>
            <person name="Sun Q."/>
            <person name="Zhou Y."/>
        </authorList>
    </citation>
    <scope>NUCLEOTIDE SEQUENCE</scope>
    <source>
        <strain evidence="1">CGMCC 1.15367</strain>
    </source>
</reference>
<dbReference type="RefSeq" id="WP_188910477.1">
    <property type="nucleotide sequence ID" value="NZ_BMIQ01000005.1"/>
</dbReference>
<dbReference type="EMBL" id="BMIQ01000005">
    <property type="protein sequence ID" value="GGE11560.1"/>
    <property type="molecule type" value="Genomic_DNA"/>
</dbReference>
<accession>A0A916ZSD1</accession>
<sequence length="73" mass="7955">MPPLTFHRSSNGDDWLLLREEGSEGMMVRHRANAASGGQETLLPVQEFIQRNPGSPEVQALKAILDKGSAPDV</sequence>
<name>A0A916ZSD1_9HYPH</name>
<evidence type="ECO:0000313" key="2">
    <source>
        <dbReference type="Proteomes" id="UP000644699"/>
    </source>
</evidence>
<dbReference type="Proteomes" id="UP000644699">
    <property type="component" value="Unassembled WGS sequence"/>
</dbReference>
<gene>
    <name evidence="1" type="ORF">GCM10011390_33360</name>
</gene>
<proteinExistence type="predicted"/>
<organism evidence="1 2">
    <name type="scientific">Aureimonas endophytica</name>
    <dbReference type="NCBI Taxonomy" id="2027858"/>
    <lineage>
        <taxon>Bacteria</taxon>
        <taxon>Pseudomonadati</taxon>
        <taxon>Pseudomonadota</taxon>
        <taxon>Alphaproteobacteria</taxon>
        <taxon>Hyphomicrobiales</taxon>
        <taxon>Aurantimonadaceae</taxon>
        <taxon>Aureimonas</taxon>
    </lineage>
</organism>